<dbReference type="RefSeq" id="WP_061323634.1">
    <property type="nucleotide sequence ID" value="NZ_CP014474.1"/>
</dbReference>
<dbReference type="Proteomes" id="UP000281904">
    <property type="component" value="Chromosome"/>
</dbReference>
<evidence type="ECO:0000313" key="3">
    <source>
        <dbReference type="EMBL" id="VEI69883.1"/>
    </source>
</evidence>
<dbReference type="EMBL" id="JADULK010000002">
    <property type="protein sequence ID" value="MBH1929142.1"/>
    <property type="molecule type" value="Genomic_DNA"/>
</dbReference>
<reference evidence="2 5" key="2">
    <citation type="submission" date="2020-11" db="EMBL/GenBank/DDBJ databases">
        <title>Enhanced detection system for hospital associated transmission using whole genome sequencing surveillance.</title>
        <authorList>
            <person name="Harrison L.H."/>
            <person name="Van Tyne D."/>
            <person name="Marsh J.W."/>
            <person name="Griffith M.P."/>
            <person name="Snyder D.J."/>
            <person name="Cooper V.S."/>
            <person name="Mustapha M."/>
        </authorList>
    </citation>
    <scope>NUCLEOTIDE SEQUENCE [LARGE SCALE GENOMIC DNA]</scope>
    <source>
        <strain evidence="2 5">SER00230</strain>
    </source>
</reference>
<keyword evidence="5" id="KW-1185">Reference proteome</keyword>
<feature type="transmembrane region" description="Helical" evidence="1">
    <location>
        <begin position="7"/>
        <end position="27"/>
    </location>
</feature>
<keyword evidence="1" id="KW-0472">Membrane</keyword>
<protein>
    <submittedName>
        <fullName evidence="3">Uncharacterized protein</fullName>
    </submittedName>
</protein>
<evidence type="ECO:0000313" key="4">
    <source>
        <dbReference type="Proteomes" id="UP000281904"/>
    </source>
</evidence>
<proteinExistence type="predicted"/>
<evidence type="ECO:0000313" key="2">
    <source>
        <dbReference type="EMBL" id="MBH1929142.1"/>
    </source>
</evidence>
<dbReference type="EMBL" id="LR134493">
    <property type="protein sequence ID" value="VEI69883.1"/>
    <property type="molecule type" value="Genomic_DNA"/>
</dbReference>
<accession>A0A448SQE8</accession>
<dbReference type="Proteomes" id="UP000624159">
    <property type="component" value="Unassembled WGS sequence"/>
</dbReference>
<name>A0A448SQE8_SERRU</name>
<sequence>MSTLLKWGSLTLISVLLLGGVFIYVVATGINDVTKYTESDFFNYRILTDKEIAQAPRISPDYAFVSQPGDGHAPSNAIIFQRVVDVEPLRAYLQGLGYHRDKRRLGANEVWLQQERDGGAVFYLSFDRGTGEAVLTKVQND</sequence>
<evidence type="ECO:0000313" key="5">
    <source>
        <dbReference type="Proteomes" id="UP000624159"/>
    </source>
</evidence>
<gene>
    <name evidence="2" type="ORF">I5U13_05625</name>
    <name evidence="3" type="ORF">NCTC10036_03813</name>
</gene>
<organism evidence="3 4">
    <name type="scientific">Serratia rubidaea</name>
    <name type="common">Serratia marinorubra</name>
    <dbReference type="NCBI Taxonomy" id="61652"/>
    <lineage>
        <taxon>Bacteria</taxon>
        <taxon>Pseudomonadati</taxon>
        <taxon>Pseudomonadota</taxon>
        <taxon>Gammaproteobacteria</taxon>
        <taxon>Enterobacterales</taxon>
        <taxon>Yersiniaceae</taxon>
        <taxon>Serratia</taxon>
    </lineage>
</organism>
<evidence type="ECO:0000256" key="1">
    <source>
        <dbReference type="SAM" id="Phobius"/>
    </source>
</evidence>
<dbReference type="KEGG" id="srz:AXX16_2720"/>
<reference evidence="3 4" key="1">
    <citation type="submission" date="2018-12" db="EMBL/GenBank/DDBJ databases">
        <authorList>
            <consortium name="Pathogen Informatics"/>
        </authorList>
    </citation>
    <scope>NUCLEOTIDE SEQUENCE [LARGE SCALE GENOMIC DNA]</scope>
    <source>
        <strain evidence="3 4">NCTC10036</strain>
    </source>
</reference>
<keyword evidence="1" id="KW-0812">Transmembrane</keyword>
<keyword evidence="1" id="KW-1133">Transmembrane helix</keyword>
<dbReference type="AlphaFoldDB" id="A0A448SQE8"/>